<accession>A0ABX8THI0</accession>
<feature type="chain" id="PRO_5047231740" evidence="1">
    <location>
        <begin position="19"/>
        <end position="195"/>
    </location>
</feature>
<dbReference type="EMBL" id="CP080034">
    <property type="protein sequence ID" value="QYC10670.1"/>
    <property type="molecule type" value="Genomic_DNA"/>
</dbReference>
<evidence type="ECO:0000313" key="3">
    <source>
        <dbReference type="EMBL" id="QYC10670.1"/>
    </source>
</evidence>
<dbReference type="RefSeq" id="WP_219353410.1">
    <property type="nucleotide sequence ID" value="NZ_CP080034.1"/>
</dbReference>
<sequence>MAMRYALTMVAATAALMAACSPQGGNKAVDKAQDAVSAPVGRTSAATMGSNMVSAYVPAAAMGDMYEIQAADIALERATHTDVKALARMIKADHTAASADLKAAAATGAPDVTLPAQLDQRRQGLLDNLKSASAADFDKVYTDQQVAAHKEAVTLHRGSSDNTDAPDLARHAQTVLPKIEAHLQKAQDIQAAISG</sequence>
<dbReference type="PANTHER" id="PTHR38593:SF1">
    <property type="entry name" value="BLR2558 PROTEIN"/>
    <property type="match status" value="1"/>
</dbReference>
<keyword evidence="4" id="KW-1185">Reference proteome</keyword>
<dbReference type="GeneID" id="94373866"/>
<feature type="domain" description="DUF4142" evidence="2">
    <location>
        <begin position="56"/>
        <end position="189"/>
    </location>
</feature>
<dbReference type="PANTHER" id="PTHR38593">
    <property type="entry name" value="BLR2558 PROTEIN"/>
    <property type="match status" value="1"/>
</dbReference>
<evidence type="ECO:0000259" key="2">
    <source>
        <dbReference type="Pfam" id="PF13628"/>
    </source>
</evidence>
<name>A0ABX8THI0_9CAUL</name>
<feature type="signal peptide" evidence="1">
    <location>
        <begin position="1"/>
        <end position="18"/>
    </location>
</feature>
<dbReference type="PROSITE" id="PS51257">
    <property type="entry name" value="PROKAR_LIPOPROTEIN"/>
    <property type="match status" value="1"/>
</dbReference>
<dbReference type="Pfam" id="PF13628">
    <property type="entry name" value="DUF4142"/>
    <property type="match status" value="1"/>
</dbReference>
<evidence type="ECO:0000256" key="1">
    <source>
        <dbReference type="SAM" id="SignalP"/>
    </source>
</evidence>
<reference evidence="3 4" key="1">
    <citation type="submission" date="2021-07" db="EMBL/GenBank/DDBJ databases">
        <title>Isolation and characterization of bacteria from a gold mining with a capacity of golden bioaccumulation.</title>
        <authorList>
            <person name="Yang X.J."/>
        </authorList>
    </citation>
    <scope>NUCLEOTIDE SEQUENCE [LARGE SCALE GENOMIC DNA]</scope>
    <source>
        <strain evidence="3 4">Au29</strain>
    </source>
</reference>
<protein>
    <submittedName>
        <fullName evidence="3">DUF4142 domain-containing protein</fullName>
    </submittedName>
</protein>
<dbReference type="Proteomes" id="UP000824334">
    <property type="component" value="Chromosome"/>
</dbReference>
<keyword evidence="1" id="KW-0732">Signal</keyword>
<proteinExistence type="predicted"/>
<dbReference type="InterPro" id="IPR025419">
    <property type="entry name" value="DUF4142"/>
</dbReference>
<evidence type="ECO:0000313" key="4">
    <source>
        <dbReference type="Proteomes" id="UP000824334"/>
    </source>
</evidence>
<organism evidence="3 4">
    <name type="scientific">Brevundimonas nasdae</name>
    <dbReference type="NCBI Taxonomy" id="172043"/>
    <lineage>
        <taxon>Bacteria</taxon>
        <taxon>Pseudomonadati</taxon>
        <taxon>Pseudomonadota</taxon>
        <taxon>Alphaproteobacteria</taxon>
        <taxon>Caulobacterales</taxon>
        <taxon>Caulobacteraceae</taxon>
        <taxon>Brevundimonas</taxon>
    </lineage>
</organism>
<gene>
    <name evidence="3" type="ORF">KWG56_01220</name>
</gene>